<proteinExistence type="predicted"/>
<dbReference type="Proteomes" id="UP000766595">
    <property type="component" value="Unassembled WGS sequence"/>
</dbReference>
<dbReference type="InterPro" id="IPR013423">
    <property type="entry name" value="CHP02594"/>
</dbReference>
<feature type="chain" id="PRO_5037370646" evidence="2">
    <location>
        <begin position="19"/>
        <end position="188"/>
    </location>
</feature>
<keyword evidence="2" id="KW-0732">Signal</keyword>
<dbReference type="RefSeq" id="WP_261971799.1">
    <property type="nucleotide sequence ID" value="NZ_JAHHZF010000030.1"/>
</dbReference>
<keyword evidence="4" id="KW-1185">Reference proteome</keyword>
<feature type="region of interest" description="Disordered" evidence="1">
    <location>
        <begin position="169"/>
        <end position="188"/>
    </location>
</feature>
<gene>
    <name evidence="3" type="ORF">KL771_27915</name>
</gene>
<sequence length="188" mass="19190">MHPSIVSALAAGAPPMLAAMLAQLGLHEVEGKGSNPVIMQMARRVAGSHPKLDWVGGFYEDDDIPWCGLAVADAAVRSGLTPVLPNPLSARAWADWGSPLVGPRRGAVVVLSRQGGGHVGLVAAVTSGAKRLLVAGGNQSNAITLAWFDNVPTVRGGRVLGFRAPPGGALPEAPVVADDGRSVSKSEA</sequence>
<accession>A0A947D944</accession>
<dbReference type="AlphaFoldDB" id="A0A947D944"/>
<protein>
    <submittedName>
        <fullName evidence="3">TIGR02594 family protein</fullName>
    </submittedName>
</protein>
<evidence type="ECO:0000256" key="1">
    <source>
        <dbReference type="SAM" id="MobiDB-lite"/>
    </source>
</evidence>
<feature type="compositionally biased region" description="Basic and acidic residues" evidence="1">
    <location>
        <begin position="178"/>
        <end position="188"/>
    </location>
</feature>
<evidence type="ECO:0000313" key="4">
    <source>
        <dbReference type="Proteomes" id="UP000766595"/>
    </source>
</evidence>
<name>A0A947D944_9HYPH</name>
<dbReference type="NCBIfam" id="TIGR02594">
    <property type="entry name" value="TIGR02594 family protein"/>
    <property type="match status" value="1"/>
</dbReference>
<evidence type="ECO:0000256" key="2">
    <source>
        <dbReference type="SAM" id="SignalP"/>
    </source>
</evidence>
<evidence type="ECO:0000313" key="3">
    <source>
        <dbReference type="EMBL" id="MBT9293311.1"/>
    </source>
</evidence>
<reference evidence="3 4" key="1">
    <citation type="submission" date="2021-06" db="EMBL/GenBank/DDBJ databases">
        <authorList>
            <person name="Grouzdev D.S."/>
            <person name="Koziaeva V."/>
        </authorList>
    </citation>
    <scope>NUCLEOTIDE SEQUENCE [LARGE SCALE GENOMIC DNA]</scope>
    <source>
        <strain evidence="3 4">22</strain>
    </source>
</reference>
<comment type="caution">
    <text evidence="3">The sequence shown here is derived from an EMBL/GenBank/DDBJ whole genome shotgun (WGS) entry which is preliminary data.</text>
</comment>
<dbReference type="EMBL" id="JAHHZF010000030">
    <property type="protein sequence ID" value="MBT9293311.1"/>
    <property type="molecule type" value="Genomic_DNA"/>
</dbReference>
<feature type="signal peptide" evidence="2">
    <location>
        <begin position="1"/>
        <end position="18"/>
    </location>
</feature>
<organism evidence="3 4">
    <name type="scientific">Prosthecodimorpha staleyi</name>
    <dbReference type="NCBI Taxonomy" id="2840188"/>
    <lineage>
        <taxon>Bacteria</taxon>
        <taxon>Pseudomonadati</taxon>
        <taxon>Pseudomonadota</taxon>
        <taxon>Alphaproteobacteria</taxon>
        <taxon>Hyphomicrobiales</taxon>
        <taxon>Ancalomicrobiaceae</taxon>
        <taxon>Prosthecodimorpha</taxon>
    </lineage>
</organism>